<evidence type="ECO:0000256" key="4">
    <source>
        <dbReference type="SAM" id="MobiDB-lite"/>
    </source>
</evidence>
<dbReference type="GO" id="GO:0005829">
    <property type="term" value="C:cytosol"/>
    <property type="evidence" value="ECO:0007669"/>
    <property type="project" value="TreeGrafter"/>
</dbReference>
<feature type="domain" description="Cyclic nucleotide-binding" evidence="5">
    <location>
        <begin position="70"/>
        <end position="168"/>
    </location>
</feature>
<organism evidence="6 7">
    <name type="scientific">Sorangium cellulosum</name>
    <name type="common">Polyangium cellulosum</name>
    <dbReference type="NCBI Taxonomy" id="56"/>
    <lineage>
        <taxon>Bacteria</taxon>
        <taxon>Pseudomonadati</taxon>
        <taxon>Myxococcota</taxon>
        <taxon>Polyangia</taxon>
        <taxon>Polyangiales</taxon>
        <taxon>Polyangiaceae</taxon>
        <taxon>Sorangium</taxon>
    </lineage>
</organism>
<dbReference type="PANTHER" id="PTHR24567">
    <property type="entry name" value="CRP FAMILY TRANSCRIPTIONAL REGULATORY PROTEIN"/>
    <property type="match status" value="1"/>
</dbReference>
<feature type="compositionally biased region" description="Low complexity" evidence="4">
    <location>
        <begin position="21"/>
        <end position="35"/>
    </location>
</feature>
<dbReference type="SMART" id="SM00100">
    <property type="entry name" value="cNMP"/>
    <property type="match status" value="1"/>
</dbReference>
<evidence type="ECO:0000313" key="6">
    <source>
        <dbReference type="EMBL" id="KYF69021.1"/>
    </source>
</evidence>
<evidence type="ECO:0000259" key="5">
    <source>
        <dbReference type="PROSITE" id="PS50042"/>
    </source>
</evidence>
<sequence>MTSSPEGDGVAPDAEREASSDAEPAAAADPARSPSVAGAPEELDDLAGRAEPAESVPDPERLRARFGRPFEAGDVIFREGEPGTEAYLLEEGRVRLIKKVRGAERSLMVLKPGDLFGESALLGGAARWSTAIALSRGVALTLDQGTLQNLVERNPAVALRIIKQLVGRLRDAEDQIEIMMLTDTQSKVVNALLKLAQQSRAASGSSSNGASFAISPMELSTRVGLDVDTVKRAVQQLREGQYLRVADERLEIPDIDALRRLFSLLGLKDEIRGEQ</sequence>
<dbReference type="InterPro" id="IPR014710">
    <property type="entry name" value="RmlC-like_jellyroll"/>
</dbReference>
<feature type="compositionally biased region" description="Basic and acidic residues" evidence="4">
    <location>
        <begin position="46"/>
        <end position="63"/>
    </location>
</feature>
<dbReference type="Pfam" id="PF00027">
    <property type="entry name" value="cNMP_binding"/>
    <property type="match status" value="1"/>
</dbReference>
<gene>
    <name evidence="6" type="ORF">BE15_04755</name>
</gene>
<dbReference type="InterPro" id="IPR000595">
    <property type="entry name" value="cNMP-bd_dom"/>
</dbReference>
<dbReference type="InterPro" id="IPR018490">
    <property type="entry name" value="cNMP-bd_dom_sf"/>
</dbReference>
<dbReference type="EMBL" id="JEMA01000505">
    <property type="protein sequence ID" value="KYF69021.1"/>
    <property type="molecule type" value="Genomic_DNA"/>
</dbReference>
<dbReference type="AlphaFoldDB" id="A0A150QM06"/>
<keyword evidence="1" id="KW-0805">Transcription regulation</keyword>
<evidence type="ECO:0000256" key="1">
    <source>
        <dbReference type="ARBA" id="ARBA00023015"/>
    </source>
</evidence>
<dbReference type="GO" id="GO:0003700">
    <property type="term" value="F:DNA-binding transcription factor activity"/>
    <property type="evidence" value="ECO:0007669"/>
    <property type="project" value="TreeGrafter"/>
</dbReference>
<dbReference type="Pfam" id="PF13545">
    <property type="entry name" value="HTH_Crp_2"/>
    <property type="match status" value="1"/>
</dbReference>
<dbReference type="OrthoDB" id="9784809at2"/>
<proteinExistence type="predicted"/>
<evidence type="ECO:0000256" key="3">
    <source>
        <dbReference type="ARBA" id="ARBA00023163"/>
    </source>
</evidence>
<evidence type="ECO:0000256" key="2">
    <source>
        <dbReference type="ARBA" id="ARBA00023125"/>
    </source>
</evidence>
<dbReference type="RefSeq" id="WP_061608666.1">
    <property type="nucleotide sequence ID" value="NZ_JEMA01000505.1"/>
</dbReference>
<comment type="caution">
    <text evidence="6">The sequence shown here is derived from an EMBL/GenBank/DDBJ whole genome shotgun (WGS) entry which is preliminary data.</text>
</comment>
<evidence type="ECO:0000313" key="7">
    <source>
        <dbReference type="Proteomes" id="UP000075260"/>
    </source>
</evidence>
<dbReference type="PROSITE" id="PS50042">
    <property type="entry name" value="CNMP_BINDING_3"/>
    <property type="match status" value="1"/>
</dbReference>
<keyword evidence="3" id="KW-0804">Transcription</keyword>
<feature type="region of interest" description="Disordered" evidence="4">
    <location>
        <begin position="1"/>
        <end position="64"/>
    </location>
</feature>
<dbReference type="PANTHER" id="PTHR24567:SF74">
    <property type="entry name" value="HTH-TYPE TRANSCRIPTIONAL REGULATOR ARCR"/>
    <property type="match status" value="1"/>
</dbReference>
<dbReference type="Gene3D" id="2.60.120.10">
    <property type="entry name" value="Jelly Rolls"/>
    <property type="match status" value="1"/>
</dbReference>
<dbReference type="CDD" id="cd00038">
    <property type="entry name" value="CAP_ED"/>
    <property type="match status" value="1"/>
</dbReference>
<dbReference type="InterPro" id="IPR050397">
    <property type="entry name" value="Env_Response_Regulators"/>
</dbReference>
<name>A0A150QM06_SORCE</name>
<dbReference type="Proteomes" id="UP000075260">
    <property type="component" value="Unassembled WGS sequence"/>
</dbReference>
<keyword evidence="2" id="KW-0238">DNA-binding</keyword>
<reference evidence="6 7" key="1">
    <citation type="submission" date="2014-02" db="EMBL/GenBank/DDBJ databases">
        <title>The small core and large imbalanced accessory genome model reveals a collaborative survival strategy of Sorangium cellulosum strains in nature.</title>
        <authorList>
            <person name="Han K."/>
            <person name="Peng R."/>
            <person name="Blom J."/>
            <person name="Li Y.-Z."/>
        </authorList>
    </citation>
    <scope>NUCLEOTIDE SEQUENCE [LARGE SCALE GENOMIC DNA]</scope>
    <source>
        <strain evidence="6 7">So0008-312</strain>
    </source>
</reference>
<dbReference type="InterPro" id="IPR036390">
    <property type="entry name" value="WH_DNA-bd_sf"/>
</dbReference>
<dbReference type="SUPFAM" id="SSF46785">
    <property type="entry name" value="Winged helix' DNA-binding domain"/>
    <property type="match status" value="1"/>
</dbReference>
<accession>A0A150QM06</accession>
<dbReference type="InterPro" id="IPR012318">
    <property type="entry name" value="HTH_CRP"/>
</dbReference>
<dbReference type="SUPFAM" id="SSF51206">
    <property type="entry name" value="cAMP-binding domain-like"/>
    <property type="match status" value="1"/>
</dbReference>
<dbReference type="GO" id="GO:0003677">
    <property type="term" value="F:DNA binding"/>
    <property type="evidence" value="ECO:0007669"/>
    <property type="project" value="UniProtKB-KW"/>
</dbReference>
<protein>
    <submittedName>
        <fullName evidence="6">Cyclic nucleotide-binding protein</fullName>
    </submittedName>
</protein>